<protein>
    <submittedName>
        <fullName evidence="1">Uncharacterized protein</fullName>
    </submittedName>
</protein>
<sequence length="127" mass="14451">QGKYRLWAKSANFESKLPGDVKKRKAAMEVVVRTLDQDLKEKKAKECAITYSDSLFRQAAIEWLIATDQPINVFEHPKFKFMIEVSSQATRGICVKIPSGKTTQAEIKRMFGKTMTDLKQRLSVSPL</sequence>
<dbReference type="EMBL" id="KN818456">
    <property type="protein sequence ID" value="KIL55997.1"/>
    <property type="molecule type" value="Genomic_DNA"/>
</dbReference>
<dbReference type="AlphaFoldDB" id="A0A0C2W4H0"/>
<accession>A0A0C2W4H0</accession>
<reference evidence="1 2" key="1">
    <citation type="submission" date="2014-04" db="EMBL/GenBank/DDBJ databases">
        <title>Evolutionary Origins and Diversification of the Mycorrhizal Mutualists.</title>
        <authorList>
            <consortium name="DOE Joint Genome Institute"/>
            <consortium name="Mycorrhizal Genomics Consortium"/>
            <person name="Kohler A."/>
            <person name="Kuo A."/>
            <person name="Nagy L.G."/>
            <person name="Floudas D."/>
            <person name="Copeland A."/>
            <person name="Barry K.W."/>
            <person name="Cichocki N."/>
            <person name="Veneault-Fourrey C."/>
            <person name="LaButti K."/>
            <person name="Lindquist E.A."/>
            <person name="Lipzen A."/>
            <person name="Lundell T."/>
            <person name="Morin E."/>
            <person name="Murat C."/>
            <person name="Riley R."/>
            <person name="Ohm R."/>
            <person name="Sun H."/>
            <person name="Tunlid A."/>
            <person name="Henrissat B."/>
            <person name="Grigoriev I.V."/>
            <person name="Hibbett D.S."/>
            <person name="Martin F."/>
        </authorList>
    </citation>
    <scope>NUCLEOTIDE SEQUENCE [LARGE SCALE GENOMIC DNA]</scope>
    <source>
        <strain evidence="1 2">Koide BX008</strain>
    </source>
</reference>
<dbReference type="HOGENOM" id="CLU_161754_0_0_1"/>
<evidence type="ECO:0000313" key="1">
    <source>
        <dbReference type="EMBL" id="KIL55997.1"/>
    </source>
</evidence>
<keyword evidence="2" id="KW-1185">Reference proteome</keyword>
<dbReference type="InParanoid" id="A0A0C2W4H0"/>
<proteinExistence type="predicted"/>
<feature type="non-terminal residue" evidence="1">
    <location>
        <position position="1"/>
    </location>
</feature>
<name>A0A0C2W4H0_AMAMK</name>
<gene>
    <name evidence="1" type="ORF">M378DRAFT_90015</name>
</gene>
<evidence type="ECO:0000313" key="2">
    <source>
        <dbReference type="Proteomes" id="UP000054549"/>
    </source>
</evidence>
<organism evidence="1 2">
    <name type="scientific">Amanita muscaria (strain Koide BX008)</name>
    <dbReference type="NCBI Taxonomy" id="946122"/>
    <lineage>
        <taxon>Eukaryota</taxon>
        <taxon>Fungi</taxon>
        <taxon>Dikarya</taxon>
        <taxon>Basidiomycota</taxon>
        <taxon>Agaricomycotina</taxon>
        <taxon>Agaricomycetes</taxon>
        <taxon>Agaricomycetidae</taxon>
        <taxon>Agaricales</taxon>
        <taxon>Pluteineae</taxon>
        <taxon>Amanitaceae</taxon>
        <taxon>Amanita</taxon>
    </lineage>
</organism>
<dbReference type="OrthoDB" id="3256444at2759"/>
<dbReference type="Proteomes" id="UP000054549">
    <property type="component" value="Unassembled WGS sequence"/>
</dbReference>